<protein>
    <submittedName>
        <fullName evidence="1">Uncharacterized protein</fullName>
    </submittedName>
</protein>
<organism evidence="1 3">
    <name type="scientific">Rotaria sordida</name>
    <dbReference type="NCBI Taxonomy" id="392033"/>
    <lineage>
        <taxon>Eukaryota</taxon>
        <taxon>Metazoa</taxon>
        <taxon>Spiralia</taxon>
        <taxon>Gnathifera</taxon>
        <taxon>Rotifera</taxon>
        <taxon>Eurotatoria</taxon>
        <taxon>Bdelloidea</taxon>
        <taxon>Philodinida</taxon>
        <taxon>Philodinidae</taxon>
        <taxon>Rotaria</taxon>
    </lineage>
</organism>
<keyword evidence="4" id="KW-1185">Reference proteome</keyword>
<sequence>MSIDLQFNTYQQLYFQHQTIRREHQEILLESLQQLKTNVNNSLKDDKYKYENIKETYYHKFNIFKRIFTHTALQYRNSFVIPFKQIYQQRKYLSTKIIQLFNEITFETLSIEMRTHWNGSIAVVYNPITGRTEWKQYRHGGIHGVFNPITHTIEWEDGFQTGVYGVFNPKLNIVEWKKFYKGGVHGVYNPSIDTIEWQTSFHSGIGGVYNPLTKEIEWKTSFKGGIVGYFDYETQTIKWIEKWHHGLALISWNSSMNSYLTTSSCGWYGDN</sequence>
<dbReference type="EMBL" id="CAJNOL010001258">
    <property type="protein sequence ID" value="CAF1323573.1"/>
    <property type="molecule type" value="Genomic_DNA"/>
</dbReference>
<comment type="caution">
    <text evidence="1">The sequence shown here is derived from an EMBL/GenBank/DDBJ whole genome shotgun (WGS) entry which is preliminary data.</text>
</comment>
<reference evidence="1" key="1">
    <citation type="submission" date="2021-02" db="EMBL/GenBank/DDBJ databases">
        <authorList>
            <person name="Nowell W R."/>
        </authorList>
    </citation>
    <scope>NUCLEOTIDE SEQUENCE</scope>
</reference>
<dbReference type="AlphaFoldDB" id="A0A814LVD8"/>
<evidence type="ECO:0000313" key="4">
    <source>
        <dbReference type="Proteomes" id="UP000663870"/>
    </source>
</evidence>
<dbReference type="EMBL" id="CAJNOH010000533">
    <property type="protein sequence ID" value="CAF1068262.1"/>
    <property type="molecule type" value="Genomic_DNA"/>
</dbReference>
<evidence type="ECO:0000313" key="3">
    <source>
        <dbReference type="Proteomes" id="UP000663854"/>
    </source>
</evidence>
<evidence type="ECO:0000313" key="1">
    <source>
        <dbReference type="EMBL" id="CAF1068262.1"/>
    </source>
</evidence>
<gene>
    <name evidence="2" type="ORF">JXQ802_LOCUS30677</name>
    <name evidence="1" type="ORF">PYM288_LOCUS18016</name>
</gene>
<dbReference type="Proteomes" id="UP000663870">
    <property type="component" value="Unassembled WGS sequence"/>
</dbReference>
<accession>A0A814LVD8</accession>
<name>A0A814LVD8_9BILA</name>
<proteinExistence type="predicted"/>
<dbReference type="Proteomes" id="UP000663854">
    <property type="component" value="Unassembled WGS sequence"/>
</dbReference>
<evidence type="ECO:0000313" key="2">
    <source>
        <dbReference type="EMBL" id="CAF1323573.1"/>
    </source>
</evidence>